<feature type="signal peptide" evidence="1">
    <location>
        <begin position="1"/>
        <end position="20"/>
    </location>
</feature>
<gene>
    <name evidence="2" type="ORF">AB5J56_21585</name>
</gene>
<feature type="chain" id="PRO_5044335168" description="Secreted protein" evidence="1">
    <location>
        <begin position="21"/>
        <end position="83"/>
    </location>
</feature>
<proteinExistence type="predicted"/>
<evidence type="ECO:0000256" key="1">
    <source>
        <dbReference type="SAM" id="SignalP"/>
    </source>
</evidence>
<keyword evidence="1" id="KW-0732">Signal</keyword>
<dbReference type="EMBL" id="CP163435">
    <property type="protein sequence ID" value="XDQ27141.1"/>
    <property type="molecule type" value="Genomic_DNA"/>
</dbReference>
<sequence>MKKRMLRSVLATGVVAAALAFGVAGPLDVGWQITSGTTQSAVAHTDGTQDVGWQVVAQDVGWQVVSGDGAQDVGWQAAADADA</sequence>
<protein>
    <recommendedName>
        <fullName evidence="3">Secreted protein</fullName>
    </recommendedName>
</protein>
<dbReference type="RefSeq" id="WP_369234399.1">
    <property type="nucleotide sequence ID" value="NZ_CP163435.1"/>
</dbReference>
<dbReference type="AlphaFoldDB" id="A0AB39PBC0"/>
<accession>A0AB39PBC0</accession>
<reference evidence="2" key="1">
    <citation type="submission" date="2024-07" db="EMBL/GenBank/DDBJ databases">
        <authorList>
            <person name="Yu S.T."/>
        </authorList>
    </citation>
    <scope>NUCLEOTIDE SEQUENCE</scope>
    <source>
        <strain evidence="2">R21</strain>
    </source>
</reference>
<evidence type="ECO:0000313" key="2">
    <source>
        <dbReference type="EMBL" id="XDQ27141.1"/>
    </source>
</evidence>
<evidence type="ECO:0008006" key="3">
    <source>
        <dbReference type="Google" id="ProtNLM"/>
    </source>
</evidence>
<organism evidence="2">
    <name type="scientific">Streptomyces sp. R21</name>
    <dbReference type="NCBI Taxonomy" id="3238627"/>
    <lineage>
        <taxon>Bacteria</taxon>
        <taxon>Bacillati</taxon>
        <taxon>Actinomycetota</taxon>
        <taxon>Actinomycetes</taxon>
        <taxon>Kitasatosporales</taxon>
        <taxon>Streptomycetaceae</taxon>
        <taxon>Streptomyces</taxon>
    </lineage>
</organism>
<name>A0AB39PBC0_9ACTN</name>